<name>A0AAJ5RF56_LATCU</name>
<organism evidence="2 3">
    <name type="scientific">Latilactobacillus curvatus</name>
    <name type="common">Lactobacillus curvatus</name>
    <dbReference type="NCBI Taxonomy" id="28038"/>
    <lineage>
        <taxon>Bacteria</taxon>
        <taxon>Bacillati</taxon>
        <taxon>Bacillota</taxon>
        <taxon>Bacilli</taxon>
        <taxon>Lactobacillales</taxon>
        <taxon>Lactobacillaceae</taxon>
        <taxon>Latilactobacillus</taxon>
    </lineage>
</organism>
<evidence type="ECO:0000313" key="3">
    <source>
        <dbReference type="Proteomes" id="UP001215533"/>
    </source>
</evidence>
<sequence length="198" mass="22866">MAKLFNEEQGRFIRDNLVGVGNADLANMINKLYCLEITRNQIKSYKKNHKLSSGLTGRFEQGHVPANKGKHQAITGNMGKTMFKHGHRPHNYDPIGTEKIKTDGYVWIKISNTGQFHKRWKQKHRLIWEKENGPIPKDHRILFADGNNRNFDLNNLVLVTQSEMARLNQGGYIYPDADMTKTMLNVVKIRNKILKINK</sequence>
<feature type="domain" description="HNH nuclease" evidence="1">
    <location>
        <begin position="121"/>
        <end position="165"/>
    </location>
</feature>
<dbReference type="AlphaFoldDB" id="A0AAJ5RF56"/>
<dbReference type="Gene3D" id="3.90.75.20">
    <property type="match status" value="1"/>
</dbReference>
<proteinExistence type="predicted"/>
<evidence type="ECO:0000259" key="1">
    <source>
        <dbReference type="Pfam" id="PF13392"/>
    </source>
</evidence>
<dbReference type="Pfam" id="PF13392">
    <property type="entry name" value="HNH_3"/>
    <property type="match status" value="1"/>
</dbReference>
<gene>
    <name evidence="2" type="ORF">PSR33_05645</name>
</gene>
<reference evidence="2" key="1">
    <citation type="submission" date="2023-02" db="EMBL/GenBank/DDBJ databases">
        <title>Complete genome sequence of Lactobacillus curvatus CACC879 isolated from Pig feces.</title>
        <authorList>
            <person name="Park S."/>
            <person name="Park M.A."/>
            <person name="Kim D.-H."/>
            <person name="Kim Y."/>
        </authorList>
    </citation>
    <scope>NUCLEOTIDE SEQUENCE</scope>
    <source>
        <strain evidence="2">CACC879</strain>
    </source>
</reference>
<keyword evidence="2" id="KW-0378">Hydrolase</keyword>
<dbReference type="InterPro" id="IPR044925">
    <property type="entry name" value="His-Me_finger_sf"/>
</dbReference>
<dbReference type="Proteomes" id="UP001215533">
    <property type="component" value="Chromosome"/>
</dbReference>
<keyword evidence="2" id="KW-0540">Nuclease</keyword>
<dbReference type="SUPFAM" id="SSF54060">
    <property type="entry name" value="His-Me finger endonucleases"/>
    <property type="match status" value="1"/>
</dbReference>
<protein>
    <submittedName>
        <fullName evidence="2">HNH endonuclease signature motif containing protein</fullName>
    </submittedName>
</protein>
<dbReference type="EMBL" id="CP117683">
    <property type="protein sequence ID" value="WDC91672.1"/>
    <property type="molecule type" value="Genomic_DNA"/>
</dbReference>
<evidence type="ECO:0000313" key="2">
    <source>
        <dbReference type="EMBL" id="WDC91672.1"/>
    </source>
</evidence>
<dbReference type="GO" id="GO:0004519">
    <property type="term" value="F:endonuclease activity"/>
    <property type="evidence" value="ECO:0007669"/>
    <property type="project" value="UniProtKB-KW"/>
</dbReference>
<dbReference type="InterPro" id="IPR003615">
    <property type="entry name" value="HNH_nuc"/>
</dbReference>
<keyword evidence="2" id="KW-0255">Endonuclease</keyword>
<accession>A0AAJ5RF56</accession>